<dbReference type="PANTHER" id="PTHR35580:SF1">
    <property type="entry name" value="PHYTASE-LIKE DOMAIN-CONTAINING PROTEIN"/>
    <property type="match status" value="1"/>
</dbReference>
<proteinExistence type="predicted"/>
<evidence type="ECO:0000256" key="1">
    <source>
        <dbReference type="SAM" id="MobiDB-lite"/>
    </source>
</evidence>
<feature type="chain" id="PRO_5012151336" description="Lipoprotein" evidence="2">
    <location>
        <begin position="24"/>
        <end position="485"/>
    </location>
</feature>
<sequence>MNGVFAIMFVRMGVMLLMWALTACERGTGEPPQDGPPDSGTTPTGCFRPPSEAAKTPEWGFQFGTKKSEEFLDVALDAKGRLYLAGYENGDVGAARFDPSGDSRGVLFHMAHTADQVLLPHKDKIIDIPGTTETIDALVFHPDTGDLYFTGRTTGSFNPTHGAVAEFTHQGQQDFYVAGPHGSDREVILYQGGTSYPQHPNRLAFDAQGDLIVSGFDDFYVPSGTHYVERWEDPFVTKLKRSANGPALTQAWTKSFDTSYTDTLGGLAVDLQRDSGIYVTGNISAGPQRGAFVRKLDNTREGELGPVWRQSPISMDTIQAAQFLPDGNLLIAGATMGIMGEKSHGEQDVVLRLLNMNPEKGALGEILWTKQYGSPGADFVTDMTVDTQGHIIVVGETLDSVLEHDPLANKGQQDVFLMMFDKDGERLATRQWGSEGDDHPNAVAVDQCGEIFIVGYTTGDLQPPVPPYEKGERDAFLIASTMTRP</sequence>
<protein>
    <recommendedName>
        <fullName evidence="5">Lipoprotein</fullName>
    </recommendedName>
</protein>
<organism evidence="3 4">
    <name type="scientific">Melittangium boletus DSM 14713</name>
    <dbReference type="NCBI Taxonomy" id="1294270"/>
    <lineage>
        <taxon>Bacteria</taxon>
        <taxon>Pseudomonadati</taxon>
        <taxon>Myxococcota</taxon>
        <taxon>Myxococcia</taxon>
        <taxon>Myxococcales</taxon>
        <taxon>Cystobacterineae</taxon>
        <taxon>Archangiaceae</taxon>
        <taxon>Melittangium</taxon>
    </lineage>
</organism>
<dbReference type="EMBL" id="CP022163">
    <property type="protein sequence ID" value="ATB33226.1"/>
    <property type="molecule type" value="Genomic_DNA"/>
</dbReference>
<dbReference type="KEGG" id="mbd:MEBOL_006715"/>
<feature type="signal peptide" evidence="2">
    <location>
        <begin position="1"/>
        <end position="23"/>
    </location>
</feature>
<gene>
    <name evidence="3" type="ORF">MEBOL_006715</name>
</gene>
<dbReference type="Proteomes" id="UP000217289">
    <property type="component" value="Chromosome"/>
</dbReference>
<accession>A0A250IQM3</accession>
<feature type="region of interest" description="Disordered" evidence="1">
    <location>
        <begin position="28"/>
        <end position="53"/>
    </location>
</feature>
<dbReference type="SUPFAM" id="SSF101898">
    <property type="entry name" value="NHL repeat"/>
    <property type="match status" value="1"/>
</dbReference>
<reference evidence="3 4" key="1">
    <citation type="submission" date="2017-06" db="EMBL/GenBank/DDBJ databases">
        <authorList>
            <person name="Kim H.J."/>
            <person name="Triplett B.A."/>
        </authorList>
    </citation>
    <scope>NUCLEOTIDE SEQUENCE [LARGE SCALE GENOMIC DNA]</scope>
    <source>
        <strain evidence="3 4">DSM 14713</strain>
    </source>
</reference>
<dbReference type="AlphaFoldDB" id="A0A250IQM3"/>
<dbReference type="InterPro" id="IPR052918">
    <property type="entry name" value="Motility_Chemotaxis_Reg"/>
</dbReference>
<name>A0A250IQM3_9BACT</name>
<keyword evidence="2" id="KW-0732">Signal</keyword>
<keyword evidence="4" id="KW-1185">Reference proteome</keyword>
<evidence type="ECO:0000256" key="2">
    <source>
        <dbReference type="SAM" id="SignalP"/>
    </source>
</evidence>
<dbReference type="PANTHER" id="PTHR35580">
    <property type="entry name" value="CELL SURFACE GLYCOPROTEIN (S-LAYER PROTEIN)-LIKE PROTEIN"/>
    <property type="match status" value="1"/>
</dbReference>
<evidence type="ECO:0008006" key="5">
    <source>
        <dbReference type="Google" id="ProtNLM"/>
    </source>
</evidence>
<evidence type="ECO:0000313" key="3">
    <source>
        <dbReference type="EMBL" id="ATB33226.1"/>
    </source>
</evidence>
<evidence type="ECO:0000313" key="4">
    <source>
        <dbReference type="Proteomes" id="UP000217289"/>
    </source>
</evidence>